<accession>A0A1Q9DWB6</accession>
<proteinExistence type="predicted"/>
<gene>
    <name evidence="1" type="ORF">AK812_SmicGene17997</name>
</gene>
<reference evidence="1 2" key="1">
    <citation type="submission" date="2016-02" db="EMBL/GenBank/DDBJ databases">
        <title>Genome analysis of coral dinoflagellate symbionts highlights evolutionary adaptations to a symbiotic lifestyle.</title>
        <authorList>
            <person name="Aranda M."/>
            <person name="Li Y."/>
            <person name="Liew Y.J."/>
            <person name="Baumgarten S."/>
            <person name="Simakov O."/>
            <person name="Wilson M."/>
            <person name="Piel J."/>
            <person name="Ashoor H."/>
            <person name="Bougouffa S."/>
            <person name="Bajic V.B."/>
            <person name="Ryu T."/>
            <person name="Ravasi T."/>
            <person name="Bayer T."/>
            <person name="Micklem G."/>
            <person name="Kim H."/>
            <person name="Bhak J."/>
            <person name="Lajeunesse T.C."/>
            <person name="Voolstra C.R."/>
        </authorList>
    </citation>
    <scope>NUCLEOTIDE SEQUENCE [LARGE SCALE GENOMIC DNA]</scope>
    <source>
        <strain evidence="1 2">CCMP2467</strain>
    </source>
</reference>
<protein>
    <submittedName>
        <fullName evidence="1">Uncharacterized protein</fullName>
    </submittedName>
</protein>
<sequence>MMMLAVAVMMMMLLLLLMMMMMMMIIMTTMMVMMMMMMMRFYIIFLEGWWWCCGWRWVALGVRVVVVAVAEVAAEPVRWMVPSLSRLMTIMLIITAADYTRLSRPCCARTATLAIWLSPAVWL</sequence>
<evidence type="ECO:0000313" key="1">
    <source>
        <dbReference type="EMBL" id="OLP99441.1"/>
    </source>
</evidence>
<evidence type="ECO:0000313" key="2">
    <source>
        <dbReference type="Proteomes" id="UP000186817"/>
    </source>
</evidence>
<dbReference type="EMBL" id="LSRX01000362">
    <property type="protein sequence ID" value="OLP99441.1"/>
    <property type="molecule type" value="Genomic_DNA"/>
</dbReference>
<comment type="caution">
    <text evidence="1">The sequence shown here is derived from an EMBL/GenBank/DDBJ whole genome shotgun (WGS) entry which is preliminary data.</text>
</comment>
<dbReference type="AlphaFoldDB" id="A0A1Q9DWB6"/>
<keyword evidence="2" id="KW-1185">Reference proteome</keyword>
<organism evidence="1 2">
    <name type="scientific">Symbiodinium microadriaticum</name>
    <name type="common">Dinoflagellate</name>
    <name type="synonym">Zooxanthella microadriatica</name>
    <dbReference type="NCBI Taxonomy" id="2951"/>
    <lineage>
        <taxon>Eukaryota</taxon>
        <taxon>Sar</taxon>
        <taxon>Alveolata</taxon>
        <taxon>Dinophyceae</taxon>
        <taxon>Suessiales</taxon>
        <taxon>Symbiodiniaceae</taxon>
        <taxon>Symbiodinium</taxon>
    </lineage>
</organism>
<name>A0A1Q9DWB6_SYMMI</name>
<dbReference type="Proteomes" id="UP000186817">
    <property type="component" value="Unassembled WGS sequence"/>
</dbReference>